<evidence type="ECO:0000256" key="10">
    <source>
        <dbReference type="SAM" id="Phobius"/>
    </source>
</evidence>
<dbReference type="PROSITE" id="PS00232">
    <property type="entry name" value="CADHERIN_1"/>
    <property type="match status" value="2"/>
</dbReference>
<keyword evidence="4 8" id="KW-0106">Calcium</keyword>
<dbReference type="PANTHER" id="PTHR24028:SF146">
    <property type="entry name" value="CADHERIN 96CB, ISOFORM D-RELATED"/>
    <property type="match status" value="1"/>
</dbReference>
<evidence type="ECO:0000256" key="2">
    <source>
        <dbReference type="ARBA" id="ARBA00022692"/>
    </source>
</evidence>
<feature type="domain" description="Cadherin" evidence="11">
    <location>
        <begin position="214"/>
        <end position="354"/>
    </location>
</feature>
<dbReference type="PRINTS" id="PR00205">
    <property type="entry name" value="CADHERIN"/>
</dbReference>
<dbReference type="OrthoDB" id="6252479at2759"/>
<dbReference type="PANTHER" id="PTHR24028">
    <property type="entry name" value="CADHERIN-87A"/>
    <property type="match status" value="1"/>
</dbReference>
<feature type="domain" description="Cadherin" evidence="11">
    <location>
        <begin position="529"/>
        <end position="674"/>
    </location>
</feature>
<keyword evidence="2 10" id="KW-0812">Transmembrane</keyword>
<evidence type="ECO:0000313" key="12">
    <source>
        <dbReference type="EMBL" id="KAA0200417.1"/>
    </source>
</evidence>
<organism evidence="12 13">
    <name type="scientific">Fasciolopsis buskii</name>
    <dbReference type="NCBI Taxonomy" id="27845"/>
    <lineage>
        <taxon>Eukaryota</taxon>
        <taxon>Metazoa</taxon>
        <taxon>Spiralia</taxon>
        <taxon>Lophotrochozoa</taxon>
        <taxon>Platyhelminthes</taxon>
        <taxon>Trematoda</taxon>
        <taxon>Digenea</taxon>
        <taxon>Plagiorchiida</taxon>
        <taxon>Echinostomata</taxon>
        <taxon>Echinostomatoidea</taxon>
        <taxon>Fasciolidae</taxon>
        <taxon>Fasciolopsis</taxon>
    </lineage>
</organism>
<dbReference type="InterPro" id="IPR020894">
    <property type="entry name" value="Cadherin_CS"/>
</dbReference>
<evidence type="ECO:0000256" key="3">
    <source>
        <dbReference type="ARBA" id="ARBA00022737"/>
    </source>
</evidence>
<dbReference type="Gene3D" id="2.60.40.60">
    <property type="entry name" value="Cadherins"/>
    <property type="match status" value="6"/>
</dbReference>
<keyword evidence="13" id="KW-1185">Reference proteome</keyword>
<dbReference type="Proteomes" id="UP000728185">
    <property type="component" value="Unassembled WGS sequence"/>
</dbReference>
<evidence type="ECO:0000256" key="7">
    <source>
        <dbReference type="ARBA" id="ARBA00023180"/>
    </source>
</evidence>
<dbReference type="InterPro" id="IPR015919">
    <property type="entry name" value="Cadherin-like_sf"/>
</dbReference>
<reference evidence="12" key="1">
    <citation type="submission" date="2019-05" db="EMBL/GenBank/DDBJ databases">
        <title>Annotation for the trematode Fasciolopsis buski.</title>
        <authorList>
            <person name="Choi Y.-J."/>
        </authorList>
    </citation>
    <scope>NUCLEOTIDE SEQUENCE</scope>
    <source>
        <strain evidence="12">HT</strain>
        <tissue evidence="12">Whole worm</tissue>
    </source>
</reference>
<keyword evidence="7" id="KW-0325">Glycoprotein</keyword>
<gene>
    <name evidence="12" type="ORF">FBUS_02263</name>
</gene>
<accession>A0A8E0S391</accession>
<dbReference type="InterPro" id="IPR050174">
    <property type="entry name" value="Protocadherin/Cadherin-CA"/>
</dbReference>
<dbReference type="CDD" id="cd11304">
    <property type="entry name" value="Cadherin_repeat"/>
    <property type="match status" value="5"/>
</dbReference>
<evidence type="ECO:0000256" key="4">
    <source>
        <dbReference type="ARBA" id="ARBA00022837"/>
    </source>
</evidence>
<evidence type="ECO:0000256" key="6">
    <source>
        <dbReference type="ARBA" id="ARBA00023136"/>
    </source>
</evidence>
<feature type="domain" description="Cadherin" evidence="11">
    <location>
        <begin position="691"/>
        <end position="832"/>
    </location>
</feature>
<name>A0A8E0S391_9TREM</name>
<keyword evidence="6 10" id="KW-0472">Membrane</keyword>
<dbReference type="SUPFAM" id="SSF49313">
    <property type="entry name" value="Cadherin-like"/>
    <property type="match status" value="5"/>
</dbReference>
<dbReference type="EMBL" id="LUCM01000550">
    <property type="protein sequence ID" value="KAA0200417.1"/>
    <property type="molecule type" value="Genomic_DNA"/>
</dbReference>
<evidence type="ECO:0000256" key="1">
    <source>
        <dbReference type="ARBA" id="ARBA00004167"/>
    </source>
</evidence>
<feature type="transmembrane region" description="Helical" evidence="10">
    <location>
        <begin position="7"/>
        <end position="28"/>
    </location>
</feature>
<evidence type="ECO:0000313" key="13">
    <source>
        <dbReference type="Proteomes" id="UP000728185"/>
    </source>
</evidence>
<evidence type="ECO:0000256" key="8">
    <source>
        <dbReference type="PROSITE-ProRule" id="PRU00043"/>
    </source>
</evidence>
<feature type="domain" description="Cadherin" evidence="11">
    <location>
        <begin position="33"/>
        <end position="208"/>
    </location>
</feature>
<dbReference type="SMART" id="SM00112">
    <property type="entry name" value="CA"/>
    <property type="match status" value="4"/>
</dbReference>
<dbReference type="AlphaFoldDB" id="A0A8E0S391"/>
<comment type="caution">
    <text evidence="12">The sequence shown here is derived from an EMBL/GenBank/DDBJ whole genome shotgun (WGS) entry which is preliminary data.</text>
</comment>
<evidence type="ECO:0000259" key="11">
    <source>
        <dbReference type="PROSITE" id="PS50268"/>
    </source>
</evidence>
<evidence type="ECO:0000256" key="9">
    <source>
        <dbReference type="SAM" id="MobiDB-lite"/>
    </source>
</evidence>
<sequence length="919" mass="102580">MDPICYWCILFYTSFVSFFSGVLTISTMEQSTEVIELHTTVQEERPVGQVIMRLAEEIGQYDQKPQHLFHTSRESLRFHLLPTHDASLFHINADGSLVIAKRLDYEELCDSARMARYSTPQIGHPTVHDPLTRSIQSACRLTVRVLILQATIPIGTRKTQTGNENVVNSAGTQRKLRTVIITINLIDANDNRPTCTLSRHHMLDAPVYSGSEWIEVPENTPIGTVVATWKLTDRDTASNGITDARLLGTKNGKTTLLTTGELPFRLQFDQTIGPWTTVKLKLILSKSVEYINQQTNSRDNPDDFDVYNLKIFILDSKDISDGGAWNSPVVTTTTAANCQLQVRISDINDHNPVWISPINFVNGQPLEMELTESKSYIQRDLVRLKATDDDRGPNARVSYQWARQNGFNFSQDTADISTESYQELIYRLFYLDANTGSLQLRGSNLDFESISRFHPRKSDSGLAPGRLPITLYVVAVDQPVNRSEQRMSPVGTIIIWLLDANDHSPHIQIIGLHSSVESPVFPFPVTNSATYPQILYVTENLSPNEPVAFVTVTDEDSEAHGGIACTLHQSTIDRNQPEPVSFQLVKVEQQTVSDESSQSYLMPDMIRKPDASRSVNYKLITTQSLDRESTPTYQLNLSCTDSLISTALDPVTRLTSSRLIEIVVVDRNDNPPRIVGVVDRATGKLNSSTTTNGAFVCTIREHATVGTKICQLRAEDPDQTGKSLAVNSASESFHWWLEDSVRTLIDIERETGWLIVNGHGKIEPLEQSLTSDLTGRIDYARSSSNLDRETLSELSFTAYVQDIPHTNEDSRLTASATILLRITDINDHVPKISKYNYFQISEAAAPGTVIGNLEALDGDEPNHPNSALTYTIYSHGDRVDKFVPGSQPRETPVLPRRPGDPSAGEIQDIKVSHTRMLNF</sequence>
<keyword evidence="3" id="KW-0677">Repeat</keyword>
<dbReference type="PROSITE" id="PS50268">
    <property type="entry name" value="CADHERIN_2"/>
    <property type="match status" value="5"/>
</dbReference>
<protein>
    <recommendedName>
        <fullName evidence="11">Cadherin domain-containing protein</fullName>
    </recommendedName>
</protein>
<comment type="subcellular location">
    <subcellularLocation>
        <location evidence="1">Membrane</location>
        <topology evidence="1">Single-pass membrane protein</topology>
    </subcellularLocation>
</comment>
<feature type="region of interest" description="Disordered" evidence="9">
    <location>
        <begin position="883"/>
        <end position="903"/>
    </location>
</feature>
<dbReference type="GO" id="GO:0005886">
    <property type="term" value="C:plasma membrane"/>
    <property type="evidence" value="ECO:0007669"/>
    <property type="project" value="InterPro"/>
</dbReference>
<dbReference type="GO" id="GO:0005509">
    <property type="term" value="F:calcium ion binding"/>
    <property type="evidence" value="ECO:0007669"/>
    <property type="project" value="UniProtKB-UniRule"/>
</dbReference>
<feature type="domain" description="Cadherin" evidence="11">
    <location>
        <begin position="369"/>
        <end position="521"/>
    </location>
</feature>
<evidence type="ECO:0000256" key="5">
    <source>
        <dbReference type="ARBA" id="ARBA00022989"/>
    </source>
</evidence>
<dbReference type="GO" id="GO:0007156">
    <property type="term" value="P:homophilic cell adhesion via plasma membrane adhesion molecules"/>
    <property type="evidence" value="ECO:0007669"/>
    <property type="project" value="InterPro"/>
</dbReference>
<proteinExistence type="predicted"/>
<keyword evidence="5 10" id="KW-1133">Transmembrane helix</keyword>
<dbReference type="InterPro" id="IPR002126">
    <property type="entry name" value="Cadherin-like_dom"/>
</dbReference>